<evidence type="ECO:0000256" key="1">
    <source>
        <dbReference type="SAM" id="MobiDB-lite"/>
    </source>
</evidence>
<organism evidence="2 3">
    <name type="scientific">Prorocentrum cordatum</name>
    <dbReference type="NCBI Taxonomy" id="2364126"/>
    <lineage>
        <taxon>Eukaryota</taxon>
        <taxon>Sar</taxon>
        <taxon>Alveolata</taxon>
        <taxon>Dinophyceae</taxon>
        <taxon>Prorocentrales</taxon>
        <taxon>Prorocentraceae</taxon>
        <taxon>Prorocentrum</taxon>
    </lineage>
</organism>
<comment type="caution">
    <text evidence="2">The sequence shown here is derived from an EMBL/GenBank/DDBJ whole genome shotgun (WGS) entry which is preliminary data.</text>
</comment>
<sequence>MSYLTSDVAGILPRCPLPSADQELADTTSGLDVISEVPATCWAQIASAGSAAAAGDPCFLTPSDGRRKQKRFSADIVNSRPTTMAIIGIVVQDQSAGWKAVAGEPCLQVPTSIDAEDKQKKLAAETASARLDKIAIIGAFRGPRQILPITLLYAHLAESFPWAPVSSHRGPASPPCPPDGGGEKQKTSTAGIAGAPPAIAVHLAESSPGVPGSPRQAAAAASRPSDGEDGADDGVGAGGRRRPPNRWLWPSGQRC</sequence>
<evidence type="ECO:0000313" key="2">
    <source>
        <dbReference type="EMBL" id="CAK0895473.1"/>
    </source>
</evidence>
<keyword evidence="3" id="KW-1185">Reference proteome</keyword>
<gene>
    <name evidence="2" type="ORF">PCOR1329_LOCUS74210</name>
</gene>
<dbReference type="Proteomes" id="UP001189429">
    <property type="component" value="Unassembled WGS sequence"/>
</dbReference>
<accession>A0ABN9X7R1</accession>
<reference evidence="2" key="1">
    <citation type="submission" date="2023-10" db="EMBL/GenBank/DDBJ databases">
        <authorList>
            <person name="Chen Y."/>
            <person name="Shah S."/>
            <person name="Dougan E. K."/>
            <person name="Thang M."/>
            <person name="Chan C."/>
        </authorList>
    </citation>
    <scope>NUCLEOTIDE SEQUENCE [LARGE SCALE GENOMIC DNA]</scope>
</reference>
<proteinExistence type="predicted"/>
<feature type="compositionally biased region" description="Low complexity" evidence="1">
    <location>
        <begin position="190"/>
        <end position="200"/>
    </location>
</feature>
<dbReference type="EMBL" id="CAUYUJ010020047">
    <property type="protein sequence ID" value="CAK0895473.1"/>
    <property type="molecule type" value="Genomic_DNA"/>
</dbReference>
<evidence type="ECO:0000313" key="3">
    <source>
        <dbReference type="Proteomes" id="UP001189429"/>
    </source>
</evidence>
<feature type="region of interest" description="Disordered" evidence="1">
    <location>
        <begin position="164"/>
        <end position="255"/>
    </location>
</feature>
<protein>
    <submittedName>
        <fullName evidence="2">Uncharacterized protein</fullName>
    </submittedName>
</protein>
<name>A0ABN9X7R1_9DINO</name>